<dbReference type="EMBL" id="JAINWF010000001">
    <property type="protein sequence ID" value="MCD1606523.1"/>
    <property type="molecule type" value="Genomic_DNA"/>
</dbReference>
<dbReference type="PROSITE" id="PS50850">
    <property type="entry name" value="MFS"/>
    <property type="match status" value="1"/>
</dbReference>
<dbReference type="Gene3D" id="1.20.1250.20">
    <property type="entry name" value="MFS general substrate transporter like domains"/>
    <property type="match status" value="1"/>
</dbReference>
<reference evidence="8" key="1">
    <citation type="submission" date="2021-08" db="EMBL/GenBank/DDBJ databases">
        <title>Isolation and characterization of neutrophilic mixotrophic iron-oxidizing bacteria from deep-sea hydrothermal vents.</title>
        <authorList>
            <person name="He Y."/>
        </authorList>
    </citation>
    <scope>NUCLEOTIDE SEQUENCE</scope>
    <source>
        <strain evidence="8">IOP_13</strain>
    </source>
</reference>
<evidence type="ECO:0000256" key="1">
    <source>
        <dbReference type="ARBA" id="ARBA00004651"/>
    </source>
</evidence>
<keyword evidence="3 6" id="KW-0812">Transmembrane</keyword>
<gene>
    <name evidence="8" type="ORF">K7H17_01400</name>
</gene>
<sequence length="397" mass="41972">MTLSASSDGALAEPFPYFKLWVLVLCQIGMHSCLTGMRMAAPLQLLQRDMDVWAVGVVMAMFATAPVFLALTAGRMADRHGYHRPTRIAASLSFAGAVIASSTSHYLWLCLAAALCGGGSSFGLIALQRTAARLASNAGERMKVFGWIAIAPALASLIGPLGTGLLIDHYGFRIAFAALAILPLGTLLLSQWVPREQMAAPVSREQRRPAWDLLCEPSFRRLLFINWLVSASWDVHSFALPILGSARGMSASVIGAILAAYAVTSTLVRLLLIPLLANRLSQRSIILSALLLTAAVYAIYPWLGPAWAMALGTATLGVALGTIQPALMTQLHHVTPSARHGEGLAVRSVFINCSGACMPLLFGVLGAALGAASLFWLMSGVLLAGSWQARRLGAAGG</sequence>
<feature type="transmembrane region" description="Helical" evidence="6">
    <location>
        <begin position="173"/>
        <end position="194"/>
    </location>
</feature>
<dbReference type="InterPro" id="IPR050189">
    <property type="entry name" value="MFS_Efflux_Transporters"/>
</dbReference>
<evidence type="ECO:0000313" key="8">
    <source>
        <dbReference type="EMBL" id="MCD1606523.1"/>
    </source>
</evidence>
<dbReference type="Pfam" id="PF07690">
    <property type="entry name" value="MFS_1"/>
    <property type="match status" value="2"/>
</dbReference>
<comment type="subcellular location">
    <subcellularLocation>
        <location evidence="1">Cell membrane</location>
        <topology evidence="1">Multi-pass membrane protein</topology>
    </subcellularLocation>
</comment>
<dbReference type="InterPro" id="IPR020846">
    <property type="entry name" value="MFS_dom"/>
</dbReference>
<feature type="transmembrane region" description="Helical" evidence="6">
    <location>
        <begin position="106"/>
        <end position="127"/>
    </location>
</feature>
<evidence type="ECO:0000256" key="4">
    <source>
        <dbReference type="ARBA" id="ARBA00022989"/>
    </source>
</evidence>
<evidence type="ECO:0000259" key="7">
    <source>
        <dbReference type="PROSITE" id="PS50850"/>
    </source>
</evidence>
<protein>
    <submittedName>
        <fullName evidence="8">MFS transporter</fullName>
    </submittedName>
</protein>
<keyword evidence="9" id="KW-1185">Reference proteome</keyword>
<proteinExistence type="predicted"/>
<dbReference type="InterPro" id="IPR001958">
    <property type="entry name" value="Tet-R_TetA/multi-R_MdtG-like"/>
</dbReference>
<keyword evidence="4 6" id="KW-1133">Transmembrane helix</keyword>
<feature type="transmembrane region" description="Helical" evidence="6">
    <location>
        <begin position="147"/>
        <end position="167"/>
    </location>
</feature>
<keyword evidence="2" id="KW-1003">Cell membrane</keyword>
<feature type="transmembrane region" description="Helical" evidence="6">
    <location>
        <begin position="52"/>
        <end position="73"/>
    </location>
</feature>
<accession>A0A9X1N061</accession>
<dbReference type="Proteomes" id="UP001138989">
    <property type="component" value="Unassembled WGS sequence"/>
</dbReference>
<evidence type="ECO:0000256" key="2">
    <source>
        <dbReference type="ARBA" id="ARBA00022475"/>
    </source>
</evidence>
<dbReference type="PANTHER" id="PTHR43124">
    <property type="entry name" value="PURINE EFFLUX PUMP PBUE"/>
    <property type="match status" value="1"/>
</dbReference>
<feature type="transmembrane region" description="Helical" evidence="6">
    <location>
        <begin position="349"/>
        <end position="377"/>
    </location>
</feature>
<dbReference type="AlphaFoldDB" id="A0A9X1N061"/>
<dbReference type="InterPro" id="IPR036259">
    <property type="entry name" value="MFS_trans_sf"/>
</dbReference>
<feature type="transmembrane region" description="Helical" evidence="6">
    <location>
        <begin position="20"/>
        <end position="40"/>
    </location>
</feature>
<dbReference type="InterPro" id="IPR011701">
    <property type="entry name" value="MFS"/>
</dbReference>
<name>A0A9X1N061_9GAMM</name>
<dbReference type="PRINTS" id="PR01035">
    <property type="entry name" value="TCRTETA"/>
</dbReference>
<comment type="caution">
    <text evidence="8">The sequence shown here is derived from an EMBL/GenBank/DDBJ whole genome shotgun (WGS) entry which is preliminary data.</text>
</comment>
<dbReference type="GO" id="GO:0005886">
    <property type="term" value="C:plasma membrane"/>
    <property type="evidence" value="ECO:0007669"/>
    <property type="project" value="UniProtKB-SubCell"/>
</dbReference>
<keyword evidence="5 6" id="KW-0472">Membrane</keyword>
<evidence type="ECO:0000256" key="5">
    <source>
        <dbReference type="ARBA" id="ARBA00023136"/>
    </source>
</evidence>
<organism evidence="8 9">
    <name type="scientific">Stutzerimonas kunmingensis</name>
    <dbReference type="NCBI Taxonomy" id="1211807"/>
    <lineage>
        <taxon>Bacteria</taxon>
        <taxon>Pseudomonadati</taxon>
        <taxon>Pseudomonadota</taxon>
        <taxon>Gammaproteobacteria</taxon>
        <taxon>Pseudomonadales</taxon>
        <taxon>Pseudomonadaceae</taxon>
        <taxon>Stutzerimonas</taxon>
    </lineage>
</organism>
<dbReference type="GO" id="GO:0022857">
    <property type="term" value="F:transmembrane transporter activity"/>
    <property type="evidence" value="ECO:0007669"/>
    <property type="project" value="InterPro"/>
</dbReference>
<dbReference type="PANTHER" id="PTHR43124:SF3">
    <property type="entry name" value="CHLORAMPHENICOL EFFLUX PUMP RV0191"/>
    <property type="match status" value="1"/>
</dbReference>
<evidence type="ECO:0000256" key="3">
    <source>
        <dbReference type="ARBA" id="ARBA00022692"/>
    </source>
</evidence>
<dbReference type="SUPFAM" id="SSF103473">
    <property type="entry name" value="MFS general substrate transporter"/>
    <property type="match status" value="1"/>
</dbReference>
<feature type="transmembrane region" description="Helical" evidence="6">
    <location>
        <begin position="284"/>
        <end position="300"/>
    </location>
</feature>
<feature type="transmembrane region" description="Helical" evidence="6">
    <location>
        <begin position="249"/>
        <end position="272"/>
    </location>
</feature>
<dbReference type="RefSeq" id="WP_219725581.1">
    <property type="nucleotide sequence ID" value="NZ_DALYUS010000006.1"/>
</dbReference>
<feature type="domain" description="Major facilitator superfamily (MFS) profile" evidence="7">
    <location>
        <begin position="1"/>
        <end position="397"/>
    </location>
</feature>
<evidence type="ECO:0000256" key="6">
    <source>
        <dbReference type="SAM" id="Phobius"/>
    </source>
</evidence>
<evidence type="ECO:0000313" key="9">
    <source>
        <dbReference type="Proteomes" id="UP001138989"/>
    </source>
</evidence>